<dbReference type="AlphaFoldDB" id="A0A8J2FTT7"/>
<dbReference type="Pfam" id="PF13603">
    <property type="entry name" value="tRNA-synt_1_2"/>
    <property type="match status" value="1"/>
</dbReference>
<dbReference type="GO" id="GO:0002161">
    <property type="term" value="F:aminoacyl-tRNA deacylase activity"/>
    <property type="evidence" value="ECO:0007669"/>
    <property type="project" value="InterPro"/>
</dbReference>
<dbReference type="FunFam" id="1.10.730.10:FF:000011">
    <property type="entry name" value="Leucine--tRNA ligase chloroplastic/mitochondrial"/>
    <property type="match status" value="1"/>
</dbReference>
<keyword evidence="6 8" id="KW-0030">Aminoacyl-tRNA synthetase</keyword>
<feature type="domain" description="Methionyl/Valyl/Leucyl/Isoleucyl-tRNA synthetase anticodon-binding" evidence="11">
    <location>
        <begin position="713"/>
        <end position="823"/>
    </location>
</feature>
<dbReference type="Pfam" id="PF08264">
    <property type="entry name" value="Anticodon_1"/>
    <property type="match status" value="1"/>
</dbReference>
<dbReference type="Gene3D" id="3.40.50.620">
    <property type="entry name" value="HUPs"/>
    <property type="match status" value="2"/>
</dbReference>
<evidence type="ECO:0000256" key="1">
    <source>
        <dbReference type="ARBA" id="ARBA00005594"/>
    </source>
</evidence>
<keyword evidence="15" id="KW-1185">Reference proteome</keyword>
<dbReference type="CDD" id="cd00812">
    <property type="entry name" value="LeuRS_core"/>
    <property type="match status" value="1"/>
</dbReference>
<keyword evidence="5 8" id="KW-0648">Protein biosynthesis</keyword>
<dbReference type="SUPFAM" id="SSF52374">
    <property type="entry name" value="Nucleotidylyl transferase"/>
    <property type="match status" value="1"/>
</dbReference>
<reference evidence="14" key="1">
    <citation type="submission" date="2021-02" db="EMBL/GenBank/DDBJ databases">
        <authorList>
            <person name="Cremers G."/>
            <person name="Picone N."/>
        </authorList>
    </citation>
    <scope>NUCLEOTIDE SEQUENCE</scope>
    <source>
        <strain evidence="14">PQ17</strain>
    </source>
</reference>
<comment type="caution">
    <text evidence="8">Lacks conserved residue(s) required for the propagation of feature annotation.</text>
</comment>
<dbReference type="EC" id="6.1.1.4" evidence="8"/>
<feature type="domain" description="Leucyl-tRNA synthetase editing" evidence="13">
    <location>
        <begin position="275"/>
        <end position="456"/>
    </location>
</feature>
<dbReference type="CDD" id="cd07958">
    <property type="entry name" value="Anticodon_Ia_Leu_BEm"/>
    <property type="match status" value="1"/>
</dbReference>
<dbReference type="InterPro" id="IPR002300">
    <property type="entry name" value="aa-tRNA-synth_Ia"/>
</dbReference>
<evidence type="ECO:0000259" key="13">
    <source>
        <dbReference type="Pfam" id="PF13603"/>
    </source>
</evidence>
<keyword evidence="2 8" id="KW-0436">Ligase</keyword>
<dbReference type="NCBIfam" id="TIGR00396">
    <property type="entry name" value="leuS_bact"/>
    <property type="match status" value="1"/>
</dbReference>
<dbReference type="PRINTS" id="PR00985">
    <property type="entry name" value="TRNASYNTHLEU"/>
</dbReference>
<sequence length="869" mass="100058">MPLQGGPKTVPLRAIPSQTQALGVKDSPCTIDLEEKTAKPAMPIEFERTAFPFREYEPKWQRYWLSQGTFRAANPGEPGSEKPKFYVLDMFPYPSGSGLHVGHLEGYTASDVVARYKRMRGYNVLHPMGWDAFGLPAEQHAIQTGEHPRKATERNIANFRRQIQSMGFSYDWSREISTCDPRYYRWTQWIFLQLVRQGLAYVAEAPVWYCPALGTVLANEEVIHTESGPISERGGHPVERRWLKQWMLRITAYAERLLKDLDLLDWPESIKEMQRNWIGRSEGAEIVFSVEESGEEIWVFTTRPDTLLGATFVVLAPEHELVRRLTPPDRKEEVERYCQKAMLKSELERAELAREKTGVFLGRYAVHPVTGARLPIWVADYVVASYGTGAIMSVPGHDSRDYEFARRYGLPILWVVRPKDGELPNECYPQEGVAVNSAFLDGLSTEEAKEVMIRWLGEHGKGRRAVRYKLRDWLFSRQRYWGEPFPIVWKNGKPYPVDENQLPVELPELEDFGPSPEGLAPLSKVKDWVQLPDGSCREVNTMPQWAGSCWYYLRFCDPWNDRRFVSEEAERYWMNGNGVDLYIGGAEHAVLHLLYARFWHKVLYDLGLVSTPEPFHKLVNQGIILGEDGQKMSKSVGNIVNPDDLVFQYGADTVRLFELFLGPLEQTKPWSTRGLEGPHRFLARVWRLVLEETREEEWVLSSRLQDREPSPSLLRLLNQTIRKVTDDIEKLQFHTAIAQLMVLVNELTKEPIRPRSAVETLILLLSPFAPHIAEELWEKLGHKESLAYHPWPEADPKYLQEEEKELVVQVNGKLRGVLRVPVGISQKEAEDRARHIPAVERQLAQRAVRRVVYVPDRLINFVLESSDES</sequence>
<dbReference type="Proteomes" id="UP000663859">
    <property type="component" value="Unassembled WGS sequence"/>
</dbReference>
<protein>
    <recommendedName>
        <fullName evidence="8">Leucine--tRNA ligase</fullName>
        <ecNumber evidence="8">6.1.1.4</ecNumber>
    </recommendedName>
    <alternativeName>
        <fullName evidence="8">Leucyl-tRNA synthetase</fullName>
        <shortName evidence="8">LeuRS</shortName>
    </alternativeName>
</protein>
<dbReference type="InterPro" id="IPR002302">
    <property type="entry name" value="Leu-tRNA-ligase"/>
</dbReference>
<evidence type="ECO:0000313" key="14">
    <source>
        <dbReference type="EMBL" id="CAF0704525.1"/>
    </source>
</evidence>
<dbReference type="GO" id="GO:0005524">
    <property type="term" value="F:ATP binding"/>
    <property type="evidence" value="ECO:0007669"/>
    <property type="project" value="UniProtKB-UniRule"/>
</dbReference>
<dbReference type="InterPro" id="IPR013155">
    <property type="entry name" value="M/V/L/I-tRNA-synth_anticd-bd"/>
</dbReference>
<dbReference type="InterPro" id="IPR014729">
    <property type="entry name" value="Rossmann-like_a/b/a_fold"/>
</dbReference>
<feature type="short sequence motif" description="'KMSKS' region" evidence="8">
    <location>
        <begin position="631"/>
        <end position="635"/>
    </location>
</feature>
<gene>
    <name evidence="8 14" type="primary">leuS</name>
    <name evidence="14" type="ORF">MPNT_70058</name>
</gene>
<accession>A0A8J2FTT7</accession>
<dbReference type="SUPFAM" id="SSF47323">
    <property type="entry name" value="Anticodon-binding domain of a subclass of class I aminoacyl-tRNA synthetases"/>
    <property type="match status" value="1"/>
</dbReference>
<dbReference type="PANTHER" id="PTHR43740">
    <property type="entry name" value="LEUCYL-TRNA SYNTHETASE"/>
    <property type="match status" value="1"/>
</dbReference>
<evidence type="ECO:0000256" key="5">
    <source>
        <dbReference type="ARBA" id="ARBA00022917"/>
    </source>
</evidence>
<dbReference type="Pfam" id="PF09334">
    <property type="entry name" value="tRNA-synt_1g"/>
    <property type="match status" value="1"/>
</dbReference>
<dbReference type="PANTHER" id="PTHR43740:SF2">
    <property type="entry name" value="LEUCINE--TRNA LIGASE, MITOCHONDRIAL"/>
    <property type="match status" value="1"/>
</dbReference>
<feature type="domain" description="Aminoacyl-tRNA synthetase class Ia" evidence="10">
    <location>
        <begin position="597"/>
        <end position="657"/>
    </location>
</feature>
<evidence type="ECO:0000259" key="11">
    <source>
        <dbReference type="Pfam" id="PF08264"/>
    </source>
</evidence>
<dbReference type="SUPFAM" id="SSF50677">
    <property type="entry name" value="ValRS/IleRS/LeuRS editing domain"/>
    <property type="match status" value="1"/>
</dbReference>
<keyword evidence="4 8" id="KW-0067">ATP-binding</keyword>
<feature type="binding site" evidence="8">
    <location>
        <position position="634"/>
    </location>
    <ligand>
        <name>ATP</name>
        <dbReference type="ChEBI" id="CHEBI:30616"/>
    </ligand>
</feature>
<dbReference type="InterPro" id="IPR015413">
    <property type="entry name" value="Methionyl/Leucyl_tRNA_Synth"/>
</dbReference>
<dbReference type="GO" id="GO:0004823">
    <property type="term" value="F:leucine-tRNA ligase activity"/>
    <property type="evidence" value="ECO:0007669"/>
    <property type="project" value="UniProtKB-UniRule"/>
</dbReference>
<name>A0A8J2FTT7_9BACT</name>
<dbReference type="GO" id="GO:0005829">
    <property type="term" value="C:cytosol"/>
    <property type="evidence" value="ECO:0007669"/>
    <property type="project" value="TreeGrafter"/>
</dbReference>
<dbReference type="Gene3D" id="1.10.730.10">
    <property type="entry name" value="Isoleucyl-tRNA Synthetase, Domain 1"/>
    <property type="match status" value="1"/>
</dbReference>
<comment type="catalytic activity">
    <reaction evidence="7 8">
        <text>tRNA(Leu) + L-leucine + ATP = L-leucyl-tRNA(Leu) + AMP + diphosphate</text>
        <dbReference type="Rhea" id="RHEA:11688"/>
        <dbReference type="Rhea" id="RHEA-COMP:9613"/>
        <dbReference type="Rhea" id="RHEA-COMP:9622"/>
        <dbReference type="ChEBI" id="CHEBI:30616"/>
        <dbReference type="ChEBI" id="CHEBI:33019"/>
        <dbReference type="ChEBI" id="CHEBI:57427"/>
        <dbReference type="ChEBI" id="CHEBI:78442"/>
        <dbReference type="ChEBI" id="CHEBI:78494"/>
        <dbReference type="ChEBI" id="CHEBI:456215"/>
        <dbReference type="EC" id="6.1.1.4"/>
    </reaction>
</comment>
<dbReference type="GO" id="GO:0006429">
    <property type="term" value="P:leucyl-tRNA aminoacylation"/>
    <property type="evidence" value="ECO:0007669"/>
    <property type="project" value="UniProtKB-UniRule"/>
</dbReference>
<evidence type="ECO:0000256" key="6">
    <source>
        <dbReference type="ARBA" id="ARBA00023146"/>
    </source>
</evidence>
<dbReference type="HAMAP" id="MF_00049_B">
    <property type="entry name" value="Leu_tRNA_synth_B"/>
    <property type="match status" value="1"/>
</dbReference>
<organism evidence="14 15">
    <name type="scientific">Candidatus Methylacidithermus pantelleriae</name>
    <dbReference type="NCBI Taxonomy" id="2744239"/>
    <lineage>
        <taxon>Bacteria</taxon>
        <taxon>Pseudomonadati</taxon>
        <taxon>Verrucomicrobiota</taxon>
        <taxon>Methylacidiphilae</taxon>
        <taxon>Methylacidiphilales</taxon>
        <taxon>Methylacidiphilaceae</taxon>
        <taxon>Candidatus Methylacidithermus</taxon>
    </lineage>
</organism>
<evidence type="ECO:0000259" key="10">
    <source>
        <dbReference type="Pfam" id="PF00133"/>
    </source>
</evidence>
<dbReference type="InterPro" id="IPR025709">
    <property type="entry name" value="Leu_tRNA-synth_edit"/>
</dbReference>
<comment type="subcellular location">
    <subcellularLocation>
        <location evidence="8">Cytoplasm</location>
    </subcellularLocation>
</comment>
<dbReference type="FunFam" id="3.40.50.620:FF:000077">
    <property type="entry name" value="Leucine--tRNA ligase"/>
    <property type="match status" value="1"/>
</dbReference>
<dbReference type="Gene3D" id="3.10.20.590">
    <property type="match status" value="1"/>
</dbReference>
<evidence type="ECO:0000313" key="15">
    <source>
        <dbReference type="Proteomes" id="UP000663859"/>
    </source>
</evidence>
<keyword evidence="3 8" id="KW-0547">Nucleotide-binding</keyword>
<evidence type="ECO:0000259" key="12">
    <source>
        <dbReference type="Pfam" id="PF09334"/>
    </source>
</evidence>
<comment type="caution">
    <text evidence="14">The sequence shown here is derived from an EMBL/GenBank/DDBJ whole genome shotgun (WGS) entry which is preliminary data.</text>
</comment>
<evidence type="ECO:0000256" key="3">
    <source>
        <dbReference type="ARBA" id="ARBA00022741"/>
    </source>
</evidence>
<dbReference type="EMBL" id="CAJNOB010000067">
    <property type="protein sequence ID" value="CAF0704525.1"/>
    <property type="molecule type" value="Genomic_DNA"/>
</dbReference>
<dbReference type="InterPro" id="IPR009008">
    <property type="entry name" value="Val/Leu/Ile-tRNA-synth_edit"/>
</dbReference>
<comment type="similarity">
    <text evidence="1 8 9">Belongs to the class-I aminoacyl-tRNA synthetase family.</text>
</comment>
<evidence type="ECO:0000256" key="8">
    <source>
        <dbReference type="HAMAP-Rule" id="MF_00049"/>
    </source>
</evidence>
<proteinExistence type="inferred from homology"/>
<feature type="domain" description="Methionyl/Leucyl tRNA synthetase" evidence="12">
    <location>
        <begin position="90"/>
        <end position="223"/>
    </location>
</feature>
<evidence type="ECO:0000256" key="2">
    <source>
        <dbReference type="ARBA" id="ARBA00022598"/>
    </source>
</evidence>
<evidence type="ECO:0000256" key="4">
    <source>
        <dbReference type="ARBA" id="ARBA00022840"/>
    </source>
</evidence>
<keyword evidence="8" id="KW-0963">Cytoplasm</keyword>
<dbReference type="FunFam" id="3.40.50.620:FF:000056">
    <property type="entry name" value="Leucine--tRNA ligase"/>
    <property type="match status" value="1"/>
</dbReference>
<evidence type="ECO:0000256" key="7">
    <source>
        <dbReference type="ARBA" id="ARBA00047469"/>
    </source>
</evidence>
<evidence type="ECO:0000256" key="9">
    <source>
        <dbReference type="RuleBase" id="RU363039"/>
    </source>
</evidence>
<dbReference type="Pfam" id="PF00133">
    <property type="entry name" value="tRNA-synt_1"/>
    <property type="match status" value="1"/>
</dbReference>
<dbReference type="InterPro" id="IPR009080">
    <property type="entry name" value="tRNAsynth_Ia_anticodon-bd"/>
</dbReference>